<dbReference type="InterPro" id="IPR052571">
    <property type="entry name" value="Mt_RNA_Methyltransferase"/>
</dbReference>
<feature type="region of interest" description="Disordered" evidence="8">
    <location>
        <begin position="914"/>
        <end position="947"/>
    </location>
</feature>
<dbReference type="Proteomes" id="UP000308133">
    <property type="component" value="Unassembled WGS sequence"/>
</dbReference>
<feature type="region of interest" description="Disordered" evidence="8">
    <location>
        <begin position="498"/>
        <end position="521"/>
    </location>
</feature>
<proteinExistence type="predicted"/>
<dbReference type="GO" id="GO:0046872">
    <property type="term" value="F:metal ion binding"/>
    <property type="evidence" value="ECO:0007669"/>
    <property type="project" value="UniProtKB-KW"/>
</dbReference>
<feature type="region of interest" description="Disordered" evidence="8">
    <location>
        <begin position="307"/>
        <end position="329"/>
    </location>
</feature>
<dbReference type="PANTHER" id="PTHR13184:SF5">
    <property type="entry name" value="METHYLTRANSFERASE-LIKE PROTEIN 17, MITOCHONDRIAL"/>
    <property type="match status" value="1"/>
</dbReference>
<reference evidence="9 10" key="1">
    <citation type="submission" date="2018-02" db="EMBL/GenBank/DDBJ databases">
        <title>Draft genome sequences of Elsinoe sp., causing black scab on jojoba.</title>
        <authorList>
            <person name="Stodart B."/>
            <person name="Jeffress S."/>
            <person name="Ash G."/>
            <person name="Arun Chinnappa K."/>
        </authorList>
    </citation>
    <scope>NUCLEOTIDE SEQUENCE [LARGE SCALE GENOMIC DNA]</scope>
    <source>
        <strain evidence="9 10">Hillstone_2</strain>
    </source>
</reference>
<feature type="compositionally biased region" description="Low complexity" evidence="8">
    <location>
        <begin position="510"/>
        <end position="521"/>
    </location>
</feature>
<dbReference type="AlphaFoldDB" id="A0A4U7AZC9"/>
<accession>A0A4U7AZC9</accession>
<feature type="compositionally biased region" description="Basic and acidic residues" evidence="8">
    <location>
        <begin position="926"/>
        <end position="935"/>
    </location>
</feature>
<dbReference type="GO" id="GO:0005763">
    <property type="term" value="C:mitochondrial small ribosomal subunit"/>
    <property type="evidence" value="ECO:0007669"/>
    <property type="project" value="TreeGrafter"/>
</dbReference>
<dbReference type="GO" id="GO:0051536">
    <property type="term" value="F:iron-sulfur cluster binding"/>
    <property type="evidence" value="ECO:0007669"/>
    <property type="project" value="UniProtKB-KW"/>
</dbReference>
<feature type="compositionally biased region" description="Acidic residues" evidence="8">
    <location>
        <begin position="318"/>
        <end position="329"/>
    </location>
</feature>
<dbReference type="EMBL" id="PTQR01000051">
    <property type="protein sequence ID" value="TKX23769.1"/>
    <property type="molecule type" value="Genomic_DNA"/>
</dbReference>
<sequence>MQTAAFPQWTSRLPSRLCRSVAARNWRQREVLRSIGAESRGNAIRSLASSSRRYQGVDQNTNDRHANDIEQVLRDLDEASKSFGITSSAFTGSIVGVEANHSENVDDDTAARHARHRFRDRLPEGYLNDAQYRAYERLYGTPLIGAEELELEADEEFVQEEDSSASGTGILREGKDGSLEEVEFDHETEDAELEADSPEALEAALNSPAMNRLRKSKKGKFFARAKKRELDDKVLYAEMTRSDEAELAHLERDWKDMDEDEQIMYLDDVRYFKLEQFLRSMEKDDEADELLQCLFIHYEARIEAEKKRQESEQTVSEPEMDEPDAEVMPEVEDAERDGEATQRTHPATLENRFTTFPSTVSLPQNDLVGPVSAIISGTSPVHLAEASKRIFGGAGLPYSTSNPAFAKSIPQKPIPLDPSQDRMSDVEADAFFAAVMPGTYASVMSALTESRKRLGTDWLKHLLEKEGGPRILDAGGAGAGVLAFRQVLKAEWERLHDNSEDAEATRDVAPADGRAGGAPAEAPIGRATVLTSSDTMRQRASVLLDNTTFVPRLPDYVHASNPTAAQQGKFDIIIAPHSLWPLKEEYLRKQHVANLWSLLNADGGLLILVEKGVPRGFEMIAGARKFLLDTRIASPGNDIVAEDVTEPGEGNVFGVRDKEKGMIVAPCTNHAGCPMYTKPGMSAGRKDYCHFEQRFIRPPYLQKLLHAKDKNHEDVQFSYLSIMRGRDLRAQSEQALVQGDAATSRAFKGYEDEDNLDIAPDRFDPTAPAIDEDFTFTNQTSAGPNGLTLPRAVFPPLKRTGHVILDLCTPSGTLERWTVPRSFSKQAFRDARKSRWGDLWALGAKTRVAREVRLGKDGKSQPHTINLKAVNMSPKAKKKLAEQPQKKKRVQPIIYDVPADPSTGRVDESAIKAQVAGRMRRGKISGVRDKRDKTGSGRGRRKAFADQ</sequence>
<comment type="function">
    <text evidence="7">Mitochondrial ribosome (mitoribosome) assembly factor. Binds at the interface of the head and body domains of the mitochondrial small ribosomal subunit (mt-SSU), occluding the mRNA channel and preventing compaction of the head domain towards the body. Probable inactive methyltransferase: retains the characteristic folding and ability to bind S-adenosyl-L-methionine, but it probably lost its methyltransferase activity.</text>
</comment>
<evidence type="ECO:0000256" key="7">
    <source>
        <dbReference type="ARBA" id="ARBA00045681"/>
    </source>
</evidence>
<evidence type="ECO:0000256" key="3">
    <source>
        <dbReference type="ARBA" id="ARBA00022946"/>
    </source>
</evidence>
<evidence type="ECO:0000313" key="10">
    <source>
        <dbReference type="Proteomes" id="UP000308133"/>
    </source>
</evidence>
<evidence type="ECO:0000256" key="2">
    <source>
        <dbReference type="ARBA" id="ARBA00022723"/>
    </source>
</evidence>
<evidence type="ECO:0000313" key="9">
    <source>
        <dbReference type="EMBL" id="TKX23769.1"/>
    </source>
</evidence>
<evidence type="ECO:0000256" key="8">
    <source>
        <dbReference type="SAM" id="MobiDB-lite"/>
    </source>
</evidence>
<organism evidence="9 10">
    <name type="scientific">Elsinoe australis</name>
    <dbReference type="NCBI Taxonomy" id="40998"/>
    <lineage>
        <taxon>Eukaryota</taxon>
        <taxon>Fungi</taxon>
        <taxon>Dikarya</taxon>
        <taxon>Ascomycota</taxon>
        <taxon>Pezizomycotina</taxon>
        <taxon>Dothideomycetes</taxon>
        <taxon>Dothideomycetidae</taxon>
        <taxon>Myriangiales</taxon>
        <taxon>Elsinoaceae</taxon>
        <taxon>Elsinoe</taxon>
    </lineage>
</organism>
<dbReference type="InterPro" id="IPR015324">
    <property type="entry name" value="Ribosomal_Rsm22-like"/>
</dbReference>
<feature type="region of interest" description="Disordered" evidence="8">
    <location>
        <begin position="156"/>
        <end position="177"/>
    </location>
</feature>
<evidence type="ECO:0000256" key="4">
    <source>
        <dbReference type="ARBA" id="ARBA00023004"/>
    </source>
</evidence>
<protein>
    <submittedName>
        <fullName evidence="9">Putative mitochondrial small ribosomal subunit Rsm22</fullName>
    </submittedName>
</protein>
<evidence type="ECO:0000256" key="1">
    <source>
        <dbReference type="ARBA" id="ARBA00004173"/>
    </source>
</evidence>
<evidence type="ECO:0000256" key="6">
    <source>
        <dbReference type="ARBA" id="ARBA00023128"/>
    </source>
</evidence>
<dbReference type="GO" id="GO:0008168">
    <property type="term" value="F:methyltransferase activity"/>
    <property type="evidence" value="ECO:0007669"/>
    <property type="project" value="InterPro"/>
</dbReference>
<evidence type="ECO:0000256" key="5">
    <source>
        <dbReference type="ARBA" id="ARBA00023014"/>
    </source>
</evidence>
<comment type="subcellular location">
    <subcellularLocation>
        <location evidence="1">Mitochondrion</location>
    </subcellularLocation>
</comment>
<dbReference type="Pfam" id="PF09243">
    <property type="entry name" value="Rsm22"/>
    <property type="match status" value="1"/>
</dbReference>
<dbReference type="PANTHER" id="PTHR13184">
    <property type="entry name" value="37S RIBOSOMAL PROTEIN S22"/>
    <property type="match status" value="1"/>
</dbReference>
<keyword evidence="3" id="KW-0809">Transit peptide</keyword>
<gene>
    <name evidence="9" type="ORF">C1H76_3968</name>
</gene>
<name>A0A4U7AZC9_9PEZI</name>
<dbReference type="GO" id="GO:0003735">
    <property type="term" value="F:structural constituent of ribosome"/>
    <property type="evidence" value="ECO:0007669"/>
    <property type="project" value="TreeGrafter"/>
</dbReference>
<dbReference type="GO" id="GO:0006412">
    <property type="term" value="P:translation"/>
    <property type="evidence" value="ECO:0007669"/>
    <property type="project" value="InterPro"/>
</dbReference>
<feature type="compositionally biased region" description="Basic residues" evidence="8">
    <location>
        <begin position="938"/>
        <end position="947"/>
    </location>
</feature>
<keyword evidence="5" id="KW-0411">Iron-sulfur</keyword>
<keyword evidence="4" id="KW-0408">Iron</keyword>
<keyword evidence="2" id="KW-0479">Metal-binding</keyword>
<keyword evidence="6" id="KW-0496">Mitochondrion</keyword>
<comment type="caution">
    <text evidence="9">The sequence shown here is derived from an EMBL/GenBank/DDBJ whole genome shotgun (WGS) entry which is preliminary data.</text>
</comment>